<proteinExistence type="predicted"/>
<evidence type="ECO:0000313" key="8">
    <source>
        <dbReference type="EMBL" id="QIY90668.1"/>
    </source>
</evidence>
<dbReference type="RefSeq" id="WP_168238234.1">
    <property type="nucleotide sequence ID" value="NZ_CP050995.1"/>
</dbReference>
<sequence>MKHSTRIILVDIHSIFSEGLEKILSDTGNFEMVSRFSNGNECLHFLDHSVIEVVLLDVALPDMKGNELCKIIKFKHPKTVVLVLSHCHERRTIMDMLSNGANGYLLKNTSLEELIKCIDAALQGEIVFSKDVKEIISFPQLATSEESVHLTNREKEVLALIALGKTTMQMADQLHISKHTVESHRKNLLQKFKSRNMAELIKKATVKGVL</sequence>
<dbReference type="InterPro" id="IPR058245">
    <property type="entry name" value="NreC/VraR/RcsB-like_REC"/>
</dbReference>
<dbReference type="Proteomes" id="UP000501570">
    <property type="component" value="Chromosome"/>
</dbReference>
<keyword evidence="9" id="KW-1185">Reference proteome</keyword>
<feature type="modified residue" description="4-aspartylphosphate" evidence="5">
    <location>
        <position position="57"/>
    </location>
</feature>
<keyword evidence="1 5" id="KW-0597">Phosphoprotein</keyword>
<evidence type="ECO:0000259" key="6">
    <source>
        <dbReference type="PROSITE" id="PS50043"/>
    </source>
</evidence>
<dbReference type="PANTHER" id="PTHR43214">
    <property type="entry name" value="TWO-COMPONENT RESPONSE REGULATOR"/>
    <property type="match status" value="1"/>
</dbReference>
<dbReference type="InterPro" id="IPR011006">
    <property type="entry name" value="CheY-like_superfamily"/>
</dbReference>
<accession>A0ABX6KS96</accession>
<dbReference type="CDD" id="cd06170">
    <property type="entry name" value="LuxR_C_like"/>
    <property type="match status" value="1"/>
</dbReference>
<dbReference type="InterPro" id="IPR016032">
    <property type="entry name" value="Sig_transdc_resp-reg_C-effctor"/>
</dbReference>
<dbReference type="Pfam" id="PF00196">
    <property type="entry name" value="GerE"/>
    <property type="match status" value="1"/>
</dbReference>
<dbReference type="Gene3D" id="3.40.50.2300">
    <property type="match status" value="1"/>
</dbReference>
<organism evidence="8 9">
    <name type="scientific">Chryseobacterium gallinarum</name>
    <dbReference type="NCBI Taxonomy" id="1324352"/>
    <lineage>
        <taxon>Bacteria</taxon>
        <taxon>Pseudomonadati</taxon>
        <taxon>Bacteroidota</taxon>
        <taxon>Flavobacteriia</taxon>
        <taxon>Flavobacteriales</taxon>
        <taxon>Weeksellaceae</taxon>
        <taxon>Chryseobacterium group</taxon>
        <taxon>Chryseobacterium</taxon>
    </lineage>
</organism>
<evidence type="ECO:0000256" key="3">
    <source>
        <dbReference type="ARBA" id="ARBA00023125"/>
    </source>
</evidence>
<gene>
    <name evidence="8" type="ORF">FOB44_08295</name>
</gene>
<evidence type="ECO:0000259" key="7">
    <source>
        <dbReference type="PROSITE" id="PS50110"/>
    </source>
</evidence>
<dbReference type="PROSITE" id="PS50110">
    <property type="entry name" value="RESPONSE_REGULATORY"/>
    <property type="match status" value="1"/>
</dbReference>
<protein>
    <submittedName>
        <fullName evidence="8">Response regulator transcription factor</fullName>
    </submittedName>
</protein>
<dbReference type="EMBL" id="CP050995">
    <property type="protein sequence ID" value="QIY90668.1"/>
    <property type="molecule type" value="Genomic_DNA"/>
</dbReference>
<dbReference type="InterPro" id="IPR001789">
    <property type="entry name" value="Sig_transdc_resp-reg_receiver"/>
</dbReference>
<dbReference type="SUPFAM" id="SSF46894">
    <property type="entry name" value="C-terminal effector domain of the bipartite response regulators"/>
    <property type="match status" value="1"/>
</dbReference>
<dbReference type="PRINTS" id="PR00038">
    <property type="entry name" value="HTHLUXR"/>
</dbReference>
<keyword evidence="4" id="KW-0804">Transcription</keyword>
<keyword evidence="3" id="KW-0238">DNA-binding</keyword>
<name>A0ABX6KS96_CHRGL</name>
<dbReference type="PROSITE" id="PS50043">
    <property type="entry name" value="HTH_LUXR_2"/>
    <property type="match status" value="1"/>
</dbReference>
<evidence type="ECO:0000313" key="9">
    <source>
        <dbReference type="Proteomes" id="UP000501570"/>
    </source>
</evidence>
<dbReference type="CDD" id="cd17535">
    <property type="entry name" value="REC_NarL-like"/>
    <property type="match status" value="1"/>
</dbReference>
<reference evidence="8 9" key="1">
    <citation type="submission" date="2019-09" db="EMBL/GenBank/DDBJ databases">
        <title>FDA dAtabase for Regulatory Grade micrObial Sequences (FDA-ARGOS): Supporting development and validation of Infectious Disease Dx tests.</title>
        <authorList>
            <person name="Sciortino C."/>
            <person name="Tallon L."/>
            <person name="Sadzewicz L."/>
            <person name="Vavikolanu K."/>
            <person name="Mehta A."/>
            <person name="Aluvathingal J."/>
            <person name="Nadendla S."/>
            <person name="Nandy P."/>
            <person name="Geyer C."/>
            <person name="Yan Y."/>
            <person name="Sichtig H."/>
        </authorList>
    </citation>
    <scope>NUCLEOTIDE SEQUENCE [LARGE SCALE GENOMIC DNA]</scope>
    <source>
        <strain evidence="8 9">FDAARGOS_636</strain>
    </source>
</reference>
<evidence type="ECO:0000256" key="5">
    <source>
        <dbReference type="PROSITE-ProRule" id="PRU00169"/>
    </source>
</evidence>
<feature type="domain" description="HTH luxR-type" evidence="6">
    <location>
        <begin position="143"/>
        <end position="208"/>
    </location>
</feature>
<keyword evidence="2" id="KW-0805">Transcription regulation</keyword>
<evidence type="ECO:0000256" key="4">
    <source>
        <dbReference type="ARBA" id="ARBA00023163"/>
    </source>
</evidence>
<dbReference type="SMART" id="SM00448">
    <property type="entry name" value="REC"/>
    <property type="match status" value="1"/>
</dbReference>
<feature type="domain" description="Response regulatory" evidence="7">
    <location>
        <begin position="6"/>
        <end position="122"/>
    </location>
</feature>
<dbReference type="SMART" id="SM00421">
    <property type="entry name" value="HTH_LUXR"/>
    <property type="match status" value="1"/>
</dbReference>
<dbReference type="InterPro" id="IPR039420">
    <property type="entry name" value="WalR-like"/>
</dbReference>
<evidence type="ECO:0000256" key="1">
    <source>
        <dbReference type="ARBA" id="ARBA00022553"/>
    </source>
</evidence>
<dbReference type="SUPFAM" id="SSF52172">
    <property type="entry name" value="CheY-like"/>
    <property type="match status" value="1"/>
</dbReference>
<dbReference type="Pfam" id="PF00072">
    <property type="entry name" value="Response_reg"/>
    <property type="match status" value="1"/>
</dbReference>
<dbReference type="InterPro" id="IPR000792">
    <property type="entry name" value="Tscrpt_reg_LuxR_C"/>
</dbReference>
<evidence type="ECO:0000256" key="2">
    <source>
        <dbReference type="ARBA" id="ARBA00023015"/>
    </source>
</evidence>
<dbReference type="PANTHER" id="PTHR43214:SF41">
    <property type="entry name" value="NITRATE_NITRITE RESPONSE REGULATOR PROTEIN NARP"/>
    <property type="match status" value="1"/>
</dbReference>